<evidence type="ECO:0000256" key="2">
    <source>
        <dbReference type="PROSITE-ProRule" id="PRU01161"/>
    </source>
</evidence>
<comment type="caution">
    <text evidence="2">Lacks conserved residue(s) required for the propagation of feature annotation.</text>
</comment>
<feature type="short sequence motif" description="DGA/G" evidence="2">
    <location>
        <begin position="152"/>
        <end position="154"/>
    </location>
</feature>
<dbReference type="PROSITE" id="PS51635">
    <property type="entry name" value="PNPLA"/>
    <property type="match status" value="1"/>
</dbReference>
<protein>
    <submittedName>
        <fullName evidence="4">Patatin-like phospholipase family protein</fullName>
    </submittedName>
</protein>
<keyword evidence="2" id="KW-0442">Lipid degradation</keyword>
<feature type="active site" description="Proton acceptor" evidence="2">
    <location>
        <position position="152"/>
    </location>
</feature>
<feature type="domain" description="PNPLA" evidence="3">
    <location>
        <begin position="5"/>
        <end position="165"/>
    </location>
</feature>
<keyword evidence="1 2" id="KW-0443">Lipid metabolism</keyword>
<dbReference type="InterPro" id="IPR016035">
    <property type="entry name" value="Acyl_Trfase/lysoPLipase"/>
</dbReference>
<organism evidence="4 5">
    <name type="scientific">Candidatus Alloenteromonas pullistercoris</name>
    <dbReference type="NCBI Taxonomy" id="2840785"/>
    <lineage>
        <taxon>Bacteria</taxon>
        <taxon>Bacillati</taxon>
        <taxon>Bacillota</taxon>
        <taxon>Bacillota incertae sedis</taxon>
        <taxon>Candidatus Alloenteromonas</taxon>
    </lineage>
</organism>
<dbReference type="GO" id="GO:0016042">
    <property type="term" value="P:lipid catabolic process"/>
    <property type="evidence" value="ECO:0007669"/>
    <property type="project" value="UniProtKB-UniRule"/>
</dbReference>
<feature type="active site" description="Nucleophile" evidence="2">
    <location>
        <position position="40"/>
    </location>
</feature>
<keyword evidence="2" id="KW-0378">Hydrolase</keyword>
<sequence>MRLGIVLGGGFARGAAQLAFLEGLLPFINEGDIALISSSSIGGVNALAYSSGNIPYLDNVYRTIDLRSLGDVMKALKGGIVSRLLAPMVTDPSKIKVPFYVTGACVNTLSTHYFYLDSSKSSEELEKAINITVTFPFINGLVRRDGRRFYLDGGALDNIPTFPFLQFDVDVLLIIHNYPRYLPSAEIVKKVPVVIDVDDGTRLGNGFPTYSFKKEVINKAMDVSYAYGAEFGRKVFQGHTSLSEIKEAGQQFIREELPKRMKNKNNTAAAIFFNKLQQAREFHI</sequence>
<reference evidence="4" key="2">
    <citation type="journal article" date="2021" name="PeerJ">
        <title>Extensive microbial diversity within the chicken gut microbiome revealed by metagenomics and culture.</title>
        <authorList>
            <person name="Gilroy R."/>
            <person name="Ravi A."/>
            <person name="Getino M."/>
            <person name="Pursley I."/>
            <person name="Horton D.L."/>
            <person name="Alikhan N.F."/>
            <person name="Baker D."/>
            <person name="Gharbi K."/>
            <person name="Hall N."/>
            <person name="Watson M."/>
            <person name="Adriaenssens E.M."/>
            <person name="Foster-Nyarko E."/>
            <person name="Jarju S."/>
            <person name="Secka A."/>
            <person name="Antonio M."/>
            <person name="Oren A."/>
            <person name="Chaudhuri R.R."/>
            <person name="La Ragione R."/>
            <person name="Hildebrand F."/>
            <person name="Pallen M.J."/>
        </authorList>
    </citation>
    <scope>NUCLEOTIDE SEQUENCE</scope>
    <source>
        <strain evidence="4">17113</strain>
    </source>
</reference>
<name>A0A9D9DG47_9FIRM</name>
<evidence type="ECO:0000313" key="5">
    <source>
        <dbReference type="Proteomes" id="UP000823634"/>
    </source>
</evidence>
<dbReference type="EMBL" id="JADINA010000039">
    <property type="protein sequence ID" value="MBO8426903.1"/>
    <property type="molecule type" value="Genomic_DNA"/>
</dbReference>
<accession>A0A9D9DG47</accession>
<proteinExistence type="predicted"/>
<dbReference type="InterPro" id="IPR002641">
    <property type="entry name" value="PNPLA_dom"/>
</dbReference>
<evidence type="ECO:0000259" key="3">
    <source>
        <dbReference type="PROSITE" id="PS51635"/>
    </source>
</evidence>
<dbReference type="Gene3D" id="3.40.1090.10">
    <property type="entry name" value="Cytosolic phospholipase A2 catalytic domain"/>
    <property type="match status" value="2"/>
</dbReference>
<gene>
    <name evidence="4" type="ORF">IAC61_06310</name>
</gene>
<comment type="caution">
    <text evidence="4">The sequence shown here is derived from an EMBL/GenBank/DDBJ whole genome shotgun (WGS) entry which is preliminary data.</text>
</comment>
<evidence type="ECO:0000313" key="4">
    <source>
        <dbReference type="EMBL" id="MBO8426903.1"/>
    </source>
</evidence>
<dbReference type="GO" id="GO:0016787">
    <property type="term" value="F:hydrolase activity"/>
    <property type="evidence" value="ECO:0007669"/>
    <property type="project" value="UniProtKB-UniRule"/>
</dbReference>
<dbReference type="SUPFAM" id="SSF52151">
    <property type="entry name" value="FabD/lysophospholipase-like"/>
    <property type="match status" value="1"/>
</dbReference>
<dbReference type="Proteomes" id="UP000823634">
    <property type="component" value="Unassembled WGS sequence"/>
</dbReference>
<evidence type="ECO:0000256" key="1">
    <source>
        <dbReference type="ARBA" id="ARBA00023098"/>
    </source>
</evidence>
<reference evidence="4" key="1">
    <citation type="submission" date="2020-10" db="EMBL/GenBank/DDBJ databases">
        <authorList>
            <person name="Gilroy R."/>
        </authorList>
    </citation>
    <scope>NUCLEOTIDE SEQUENCE</scope>
    <source>
        <strain evidence="4">17113</strain>
    </source>
</reference>
<dbReference type="AlphaFoldDB" id="A0A9D9DG47"/>
<dbReference type="Pfam" id="PF01734">
    <property type="entry name" value="Patatin"/>
    <property type="match status" value="1"/>
</dbReference>